<keyword evidence="1" id="KW-0812">Transmembrane</keyword>
<organism evidence="3 4">
    <name type="scientific">Paenibacillus solanacearum</name>
    <dbReference type="NCBI Taxonomy" id="2048548"/>
    <lineage>
        <taxon>Bacteria</taxon>
        <taxon>Bacillati</taxon>
        <taxon>Bacillota</taxon>
        <taxon>Bacilli</taxon>
        <taxon>Bacillales</taxon>
        <taxon>Paenibacillaceae</taxon>
        <taxon>Paenibacillus</taxon>
    </lineage>
</organism>
<evidence type="ECO:0000259" key="2">
    <source>
        <dbReference type="Pfam" id="PF00723"/>
    </source>
</evidence>
<evidence type="ECO:0000256" key="1">
    <source>
        <dbReference type="SAM" id="Phobius"/>
    </source>
</evidence>
<dbReference type="PANTHER" id="PTHR31616:SF13">
    <property type="entry name" value="GLUCAN 1,4-ALPHA-GLUCOSIDASE"/>
    <property type="match status" value="1"/>
</dbReference>
<sequence length="680" mass="78195">MMARDLPIGNGEVLINFDTHYNVRDIYYPYVGQENQALDHLSHFGVWTEEDFFWIDHPELKKQGGYLNDSMITHVECRHERLGLTLTLRDGVDAQDNVFIRKVVIENHRDRERTVKLYFHLDLHLYGNGVGDTVYFEPELQSLVFYKGHRYLSLSCLAPDKPEAAVSSYAIGQKEMNRLEGTWRDAEDGQLGRNPIAQGSVDGTVELELNVPANGTAVGWFWVCFGRSLPDIKKLEQKVRGASPHALLQRTYNYWLQWLGQERHDLKLLDAEMASFYKRSLLIIRTNMDNRGAIIAANDSDIMKFAKDTYSYMWPRDGALIAHALDRSGYHALTRRFFQFCKRGISEEGFLQHKYNPDGSAGSSWHPRINAKGEKQLPIQEDETALVLYALWHHHQLAHTVDEARDDYEQLVVPAADFMTKYVDASGLPLPSYDLWEERYGVHLFTAASVYAGLLAAAGFAGVFRDKQRARRYKEAADRVKQAVETQMFHEAENRFVRSLYWNEEKRGYEQDLTLDASMYAVFDFELLPAEDPRVVSTMKAIRDRLWVRTDVGGLARYTNDYYHQVTKDTAKVPGNPWFICTLWYAEWVIAVAKSEAELQEAADLMKWTIRHALYSGILAEQVNPFSGEPLSVSPLTWSHASFIKVAQEYMAKLKRFRYQARSKEEPSDAKLLQKAGERA</sequence>
<dbReference type="EC" id="3.2.1.3" evidence="3"/>
<keyword evidence="3" id="KW-0378">Hydrolase</keyword>
<keyword evidence="3" id="KW-0326">Glycosidase</keyword>
<protein>
    <submittedName>
        <fullName evidence="3">Glucoamylase</fullName>
        <ecNumber evidence="3">3.2.1.3</ecNumber>
    </submittedName>
</protein>
<gene>
    <name evidence="3" type="primary">cga</name>
    <name evidence="3" type="ORF">PAESOLCIP111_02754</name>
</gene>
<comment type="caution">
    <text evidence="3">The sequence shown here is derived from an EMBL/GenBank/DDBJ whole genome shotgun (WGS) entry which is preliminary data.</text>
</comment>
<keyword evidence="4" id="KW-1185">Reference proteome</keyword>
<proteinExistence type="predicted"/>
<dbReference type="InterPro" id="IPR011613">
    <property type="entry name" value="GH15-like"/>
</dbReference>
<keyword evidence="1" id="KW-1133">Transmembrane helix</keyword>
<dbReference type="Proteomes" id="UP000693672">
    <property type="component" value="Unassembled WGS sequence"/>
</dbReference>
<keyword evidence="1" id="KW-0472">Membrane</keyword>
<evidence type="ECO:0000313" key="4">
    <source>
        <dbReference type="Proteomes" id="UP000693672"/>
    </source>
</evidence>
<reference evidence="3" key="1">
    <citation type="submission" date="2021-06" db="EMBL/GenBank/DDBJ databases">
        <authorList>
            <person name="Criscuolo A."/>
        </authorList>
    </citation>
    <scope>NUCLEOTIDE SEQUENCE</scope>
    <source>
        <strain evidence="3">CIP111600</strain>
    </source>
</reference>
<feature type="transmembrane region" description="Helical" evidence="1">
    <location>
        <begin position="440"/>
        <end position="464"/>
    </location>
</feature>
<dbReference type="GO" id="GO:0004339">
    <property type="term" value="F:glucan 1,4-alpha-glucosidase activity"/>
    <property type="evidence" value="ECO:0007669"/>
    <property type="project" value="UniProtKB-EC"/>
</dbReference>
<accession>A0A916K2A1</accession>
<dbReference type="RefSeq" id="WP_246627437.1">
    <property type="nucleotide sequence ID" value="NZ_CAJVAS010000010.1"/>
</dbReference>
<dbReference type="Pfam" id="PF00723">
    <property type="entry name" value="Glyco_hydro_15"/>
    <property type="match status" value="1"/>
</dbReference>
<dbReference type="AlphaFoldDB" id="A0A916K2A1"/>
<dbReference type="EMBL" id="CAJVAS010000010">
    <property type="protein sequence ID" value="CAG7625703.1"/>
    <property type="molecule type" value="Genomic_DNA"/>
</dbReference>
<evidence type="ECO:0000313" key="3">
    <source>
        <dbReference type="EMBL" id="CAG7625703.1"/>
    </source>
</evidence>
<feature type="domain" description="GH15-like" evidence="2">
    <location>
        <begin position="279"/>
        <end position="647"/>
    </location>
</feature>
<name>A0A916K2A1_9BACL</name>
<dbReference type="PANTHER" id="PTHR31616">
    <property type="entry name" value="TREHALASE"/>
    <property type="match status" value="1"/>
</dbReference>